<evidence type="ECO:0000313" key="3">
    <source>
        <dbReference type="Proteomes" id="UP000664940"/>
    </source>
</evidence>
<sequence>MRKRRIMTGNTVDPNRCLWDKTFCLGQFPGSRSPCLLQVKPTRRPEATGGGKARAGLEGQAGIRGPASTLKTGTASWIWQRASRHHRTHWSCLGLFSDKQGCLHWVGVEASRALGIPARRCRVGP</sequence>
<gene>
    <name evidence="2" type="ORF">HJG60_008198</name>
</gene>
<dbReference type="Proteomes" id="UP000664940">
    <property type="component" value="Unassembled WGS sequence"/>
</dbReference>
<evidence type="ECO:0000256" key="1">
    <source>
        <dbReference type="SAM" id="MobiDB-lite"/>
    </source>
</evidence>
<feature type="region of interest" description="Disordered" evidence="1">
    <location>
        <begin position="42"/>
        <end position="67"/>
    </location>
</feature>
<organism evidence="2 3">
    <name type="scientific">Phyllostomus discolor</name>
    <name type="common">pale spear-nosed bat</name>
    <dbReference type="NCBI Taxonomy" id="89673"/>
    <lineage>
        <taxon>Eukaryota</taxon>
        <taxon>Metazoa</taxon>
        <taxon>Chordata</taxon>
        <taxon>Craniata</taxon>
        <taxon>Vertebrata</taxon>
        <taxon>Euteleostomi</taxon>
        <taxon>Mammalia</taxon>
        <taxon>Eutheria</taxon>
        <taxon>Laurasiatheria</taxon>
        <taxon>Chiroptera</taxon>
        <taxon>Yangochiroptera</taxon>
        <taxon>Phyllostomidae</taxon>
        <taxon>Phyllostominae</taxon>
        <taxon>Phyllostomus</taxon>
    </lineage>
</organism>
<protein>
    <submittedName>
        <fullName evidence="2">Uncharacterized protein</fullName>
    </submittedName>
</protein>
<comment type="caution">
    <text evidence="2">The sequence shown here is derived from an EMBL/GenBank/DDBJ whole genome shotgun (WGS) entry which is preliminary data.</text>
</comment>
<dbReference type="AlphaFoldDB" id="A0A833ZCB0"/>
<proteinExistence type="predicted"/>
<dbReference type="EMBL" id="JABVXQ010000010">
    <property type="protein sequence ID" value="KAF6088351.1"/>
    <property type="molecule type" value="Genomic_DNA"/>
</dbReference>
<reference evidence="2 3" key="1">
    <citation type="journal article" date="2020" name="Nature">
        <title>Six reference-quality genomes reveal evolution of bat adaptations.</title>
        <authorList>
            <person name="Jebb D."/>
            <person name="Huang Z."/>
            <person name="Pippel M."/>
            <person name="Hughes G.M."/>
            <person name="Lavrichenko K."/>
            <person name="Devanna P."/>
            <person name="Winkler S."/>
            <person name="Jermiin L.S."/>
            <person name="Skirmuntt E.C."/>
            <person name="Katzourakis A."/>
            <person name="Burkitt-Gray L."/>
            <person name="Ray D.A."/>
            <person name="Sullivan K.A.M."/>
            <person name="Roscito J.G."/>
            <person name="Kirilenko B.M."/>
            <person name="Davalos L.M."/>
            <person name="Corthals A.P."/>
            <person name="Power M.L."/>
            <person name="Jones G."/>
            <person name="Ransome R.D."/>
            <person name="Dechmann D.K.N."/>
            <person name="Locatelli A.G."/>
            <person name="Puechmaille S.J."/>
            <person name="Fedrigo O."/>
            <person name="Jarvis E.D."/>
            <person name="Hiller M."/>
            <person name="Vernes S.C."/>
            <person name="Myers E.W."/>
            <person name="Teeling E.C."/>
        </authorList>
    </citation>
    <scope>NUCLEOTIDE SEQUENCE [LARGE SCALE GENOMIC DNA]</scope>
    <source>
        <strain evidence="2">Bat1K_MPI-CBG_1</strain>
    </source>
</reference>
<accession>A0A833ZCB0</accession>
<evidence type="ECO:0000313" key="2">
    <source>
        <dbReference type="EMBL" id="KAF6088351.1"/>
    </source>
</evidence>
<name>A0A833ZCB0_9CHIR</name>